<proteinExistence type="predicted"/>
<protein>
    <submittedName>
        <fullName evidence="1">Uncharacterized protein</fullName>
    </submittedName>
</protein>
<accession>A0AB39CDP7</accession>
<dbReference type="EMBL" id="PQ015379">
    <property type="protein sequence ID" value="XDJ14940.1"/>
    <property type="molecule type" value="Genomic_DNA"/>
</dbReference>
<evidence type="ECO:0000313" key="1">
    <source>
        <dbReference type="EMBL" id="XDJ14940.1"/>
    </source>
</evidence>
<organism evidence="1">
    <name type="scientific">Pseudomonas phage HRDY3</name>
    <dbReference type="NCBI Taxonomy" id="3236930"/>
    <lineage>
        <taxon>Viruses</taxon>
    </lineage>
</organism>
<reference evidence="1" key="1">
    <citation type="submission" date="2024-07" db="EMBL/GenBank/DDBJ databases">
        <authorList>
            <person name="Bringhurst R.M."/>
            <person name="Homer T.E."/>
        </authorList>
    </citation>
    <scope>NUCLEOTIDE SEQUENCE</scope>
</reference>
<name>A0AB39CDP7_9VIRU</name>
<sequence length="196" mass="22439">MEKSKVKSPFAHLSVEHRTRIGYVLYTDSYDKKFKYANDLLSGLVDLEVRMAFFHSINERYVDLNSLDDAGFIFGEFATSLLDEAKDWAMEAVKKRVDQIMPFLDQATMEQMLQLMRVPNKPTVLGMQDWRESLRADQKRAERKALEQRQQFNSQHAPAPEGTVKELAARYGKSIGEIRKLKAEGLLHTLAQAEGA</sequence>